<feature type="non-terminal residue" evidence="1">
    <location>
        <position position="1"/>
    </location>
</feature>
<dbReference type="EMBL" id="JASSZA010000014">
    <property type="protein sequence ID" value="KAK2093972.1"/>
    <property type="molecule type" value="Genomic_DNA"/>
</dbReference>
<name>A0ABQ9UAA4_SAGOE</name>
<dbReference type="Proteomes" id="UP001266305">
    <property type="component" value="Unassembled WGS sequence"/>
</dbReference>
<evidence type="ECO:0000313" key="2">
    <source>
        <dbReference type="Proteomes" id="UP001266305"/>
    </source>
</evidence>
<proteinExistence type="predicted"/>
<keyword evidence="2" id="KW-1185">Reference proteome</keyword>
<organism evidence="1 2">
    <name type="scientific">Saguinus oedipus</name>
    <name type="common">Cotton-top tamarin</name>
    <name type="synonym">Oedipomidas oedipus</name>
    <dbReference type="NCBI Taxonomy" id="9490"/>
    <lineage>
        <taxon>Eukaryota</taxon>
        <taxon>Metazoa</taxon>
        <taxon>Chordata</taxon>
        <taxon>Craniata</taxon>
        <taxon>Vertebrata</taxon>
        <taxon>Euteleostomi</taxon>
        <taxon>Mammalia</taxon>
        <taxon>Eutheria</taxon>
        <taxon>Euarchontoglires</taxon>
        <taxon>Primates</taxon>
        <taxon>Haplorrhini</taxon>
        <taxon>Platyrrhini</taxon>
        <taxon>Cebidae</taxon>
        <taxon>Callitrichinae</taxon>
        <taxon>Saguinus</taxon>
    </lineage>
</organism>
<evidence type="ECO:0000313" key="1">
    <source>
        <dbReference type="EMBL" id="KAK2093972.1"/>
    </source>
</evidence>
<comment type="caution">
    <text evidence="1">The sequence shown here is derived from an EMBL/GenBank/DDBJ whole genome shotgun (WGS) entry which is preliminary data.</text>
</comment>
<gene>
    <name evidence="1" type="ORF">P7K49_027710</name>
</gene>
<accession>A0ABQ9UAA4</accession>
<reference evidence="1 2" key="1">
    <citation type="submission" date="2023-05" db="EMBL/GenBank/DDBJ databases">
        <title>B98-5 Cell Line De Novo Hybrid Assembly: An Optical Mapping Approach.</title>
        <authorList>
            <person name="Kananen K."/>
            <person name="Auerbach J.A."/>
            <person name="Kautto E."/>
            <person name="Blachly J.S."/>
        </authorList>
    </citation>
    <scope>NUCLEOTIDE SEQUENCE [LARGE SCALE GENOMIC DNA]</scope>
    <source>
        <strain evidence="1">B95-8</strain>
        <tissue evidence="1">Cell line</tissue>
    </source>
</reference>
<protein>
    <submittedName>
        <fullName evidence="1">Uncharacterized protein</fullName>
    </submittedName>
</protein>
<sequence>SVIDGVISDVTLMCHHAQAQLNRSSNCFPPSGFSQESLAIENQLTLNTSEPTST</sequence>